<organism evidence="1 2">
    <name type="scientific">Teratosphaeria destructans</name>
    <dbReference type="NCBI Taxonomy" id="418781"/>
    <lineage>
        <taxon>Eukaryota</taxon>
        <taxon>Fungi</taxon>
        <taxon>Dikarya</taxon>
        <taxon>Ascomycota</taxon>
        <taxon>Pezizomycotina</taxon>
        <taxon>Dothideomycetes</taxon>
        <taxon>Dothideomycetidae</taxon>
        <taxon>Mycosphaerellales</taxon>
        <taxon>Teratosphaeriaceae</taxon>
        <taxon>Teratosphaeria</taxon>
    </lineage>
</organism>
<dbReference type="AlphaFoldDB" id="A0A9W7SZ08"/>
<comment type="caution">
    <text evidence="1">The sequence shown here is derived from an EMBL/GenBank/DDBJ whole genome shotgun (WGS) entry which is preliminary data.</text>
</comment>
<dbReference type="EMBL" id="RIBY02000453">
    <property type="protein sequence ID" value="KAH9842141.1"/>
    <property type="molecule type" value="Genomic_DNA"/>
</dbReference>
<keyword evidence="2" id="KW-1185">Reference proteome</keyword>
<dbReference type="Proteomes" id="UP001138500">
    <property type="component" value="Unassembled WGS sequence"/>
</dbReference>
<gene>
    <name evidence="1" type="ORF">Tdes44962_MAKER10536</name>
</gene>
<accession>A0A9W7SZ08</accession>
<sequence>MGGHQTISLFNVCEDSPPRLPAHHRPRARRRTLHAHPMAARRRRRLAEFPPRPVRAELHAQGAVDAARHAGRECAGEAAQCVGQCHEGLCGVGGRGGYGVGA</sequence>
<protein>
    <submittedName>
        <fullName evidence="1">Uncharacterized protein</fullName>
    </submittedName>
</protein>
<name>A0A9W7SZ08_9PEZI</name>
<reference evidence="1 2" key="2">
    <citation type="journal article" date="2021" name="Curr. Genet.">
        <title>Genetic response to nitrogen starvation in the aggressive Eucalyptus foliar pathogen Teratosphaeria destructans.</title>
        <authorList>
            <person name="Havenga M."/>
            <person name="Wingfield B.D."/>
            <person name="Wingfield M.J."/>
            <person name="Dreyer L.L."/>
            <person name="Roets F."/>
            <person name="Aylward J."/>
        </authorList>
    </citation>
    <scope>NUCLEOTIDE SEQUENCE [LARGE SCALE GENOMIC DNA]</scope>
    <source>
        <strain evidence="1">CMW44962</strain>
    </source>
</reference>
<proteinExistence type="predicted"/>
<evidence type="ECO:0000313" key="1">
    <source>
        <dbReference type="EMBL" id="KAH9842141.1"/>
    </source>
</evidence>
<reference evidence="1 2" key="1">
    <citation type="journal article" date="2018" name="IMA Fungus">
        <title>IMA Genome-F 10: Nine draft genome sequences of Claviceps purpurea s.lat., including C. arundinis, C. humidiphila, and C. cf. spartinae, pseudomolecules for the pitch canker pathogen Fusarium circinatum, draft genome of Davidsoniella eucalypti, Grosmannia galeiformis, Quambalaria eucalypti, and Teratosphaeria destructans.</title>
        <authorList>
            <person name="Wingfield B.D."/>
            <person name="Liu M."/>
            <person name="Nguyen H.D."/>
            <person name="Lane F.A."/>
            <person name="Morgan S.W."/>
            <person name="De Vos L."/>
            <person name="Wilken P.M."/>
            <person name="Duong T.A."/>
            <person name="Aylward J."/>
            <person name="Coetzee M.P."/>
            <person name="Dadej K."/>
            <person name="De Beer Z.W."/>
            <person name="Findlay W."/>
            <person name="Havenga M."/>
            <person name="Kolarik M."/>
            <person name="Menzies J.G."/>
            <person name="Naidoo K."/>
            <person name="Pochopski O."/>
            <person name="Shoukouhi P."/>
            <person name="Santana Q.C."/>
            <person name="Seifert K.A."/>
            <person name="Soal N."/>
            <person name="Steenkamp E.T."/>
            <person name="Tatham C.T."/>
            <person name="van der Nest M.A."/>
            <person name="Wingfield M.J."/>
        </authorList>
    </citation>
    <scope>NUCLEOTIDE SEQUENCE [LARGE SCALE GENOMIC DNA]</scope>
    <source>
        <strain evidence="1">CMW44962</strain>
    </source>
</reference>
<evidence type="ECO:0000313" key="2">
    <source>
        <dbReference type="Proteomes" id="UP001138500"/>
    </source>
</evidence>